<evidence type="ECO:0000313" key="3">
    <source>
        <dbReference type="Proteomes" id="UP000626109"/>
    </source>
</evidence>
<organism evidence="2 3">
    <name type="scientific">Polarella glacialis</name>
    <name type="common">Dinoflagellate</name>
    <dbReference type="NCBI Taxonomy" id="89957"/>
    <lineage>
        <taxon>Eukaryota</taxon>
        <taxon>Sar</taxon>
        <taxon>Alveolata</taxon>
        <taxon>Dinophyceae</taxon>
        <taxon>Suessiales</taxon>
        <taxon>Suessiaceae</taxon>
        <taxon>Polarella</taxon>
    </lineage>
</organism>
<reference evidence="2" key="1">
    <citation type="submission" date="2021-02" db="EMBL/GenBank/DDBJ databases">
        <authorList>
            <person name="Dougan E. K."/>
            <person name="Rhodes N."/>
            <person name="Thang M."/>
            <person name="Chan C."/>
        </authorList>
    </citation>
    <scope>NUCLEOTIDE SEQUENCE</scope>
</reference>
<proteinExistence type="predicted"/>
<protein>
    <submittedName>
        <fullName evidence="2">Uncharacterized protein</fullName>
    </submittedName>
</protein>
<dbReference type="AlphaFoldDB" id="A0A813IAG3"/>
<accession>A0A813IAG3</accession>
<feature type="compositionally biased region" description="Polar residues" evidence="1">
    <location>
        <begin position="187"/>
        <end position="197"/>
    </location>
</feature>
<dbReference type="EMBL" id="CAJNNW010007760">
    <property type="protein sequence ID" value="CAE8649493.1"/>
    <property type="molecule type" value="Genomic_DNA"/>
</dbReference>
<feature type="region of interest" description="Disordered" evidence="1">
    <location>
        <begin position="1"/>
        <end position="86"/>
    </location>
</feature>
<dbReference type="Proteomes" id="UP000626109">
    <property type="component" value="Unassembled WGS sequence"/>
</dbReference>
<name>A0A813IAG3_POLGL</name>
<feature type="non-terminal residue" evidence="2">
    <location>
        <position position="325"/>
    </location>
</feature>
<feature type="compositionally biased region" description="Polar residues" evidence="1">
    <location>
        <begin position="52"/>
        <end position="63"/>
    </location>
</feature>
<feature type="region of interest" description="Disordered" evidence="1">
    <location>
        <begin position="187"/>
        <end position="221"/>
    </location>
</feature>
<sequence>PRQIIPPGRSRSLEEKQLGGAVGQSPRPYPPVDSSGPPAISGPVGPLLRGVSPTNFSVRSSNSPSPPLSARLKEGSGVSGGSCGVPPGVRYSSPPLRPLSPALLRPGVPEATMMHPSAAFSLQVPAAAAAFAQSRSCSCPPQRMLEPITSLSSIPGPTVRYAAVQQQWRLAGQPLAATPALGVSLQQSPRQSISPENRSPAVGFSSMTSHLVPPHSNRGGRMETWTGDRASADAIAVAGQAAASLGWVQQSRRAIVPSSSSSCRGASSSSPETAPLIAVARGRVIPPTASLGRVSTASTVPTASAPTWLATVPNSLGRAAGPPRG</sequence>
<comment type="caution">
    <text evidence="2">The sequence shown here is derived from an EMBL/GenBank/DDBJ whole genome shotgun (WGS) entry which is preliminary data.</text>
</comment>
<evidence type="ECO:0000313" key="2">
    <source>
        <dbReference type="EMBL" id="CAE8649493.1"/>
    </source>
</evidence>
<evidence type="ECO:0000256" key="1">
    <source>
        <dbReference type="SAM" id="MobiDB-lite"/>
    </source>
</evidence>
<gene>
    <name evidence="2" type="ORF">PGLA2088_LOCUS7470</name>
</gene>